<dbReference type="EMBL" id="CP013611">
    <property type="protein sequence ID" value="ALU41968.1"/>
    <property type="molecule type" value="Genomic_DNA"/>
</dbReference>
<protein>
    <submittedName>
        <fullName evidence="2">Uncharacterized protein</fullName>
    </submittedName>
</protein>
<dbReference type="Proteomes" id="UP000069015">
    <property type="component" value="Chromosome 1"/>
</dbReference>
<organism evidence="2 3">
    <name type="scientific">Pseudoalteromonas rubra</name>
    <dbReference type="NCBI Taxonomy" id="43658"/>
    <lineage>
        <taxon>Bacteria</taxon>
        <taxon>Pseudomonadati</taxon>
        <taxon>Pseudomonadota</taxon>
        <taxon>Gammaproteobacteria</taxon>
        <taxon>Alteromonadales</taxon>
        <taxon>Pseudoalteromonadaceae</taxon>
        <taxon>Pseudoalteromonas</taxon>
    </lineage>
</organism>
<reference evidence="2 3" key="1">
    <citation type="submission" date="2015-12" db="EMBL/GenBank/DDBJ databases">
        <title>Complete genome sequence of Pseudoalteromonas rubra SCSIO 6842, harboring a conjugative plasmid.</title>
        <authorList>
            <person name="Li B."/>
            <person name="Wang X."/>
        </authorList>
    </citation>
    <scope>NUCLEOTIDE SEQUENCE [LARGE SCALE GENOMIC DNA]</scope>
    <source>
        <strain evidence="2 3">SCSIO 6842</strain>
    </source>
</reference>
<gene>
    <name evidence="2" type="ORF">AT705_02885</name>
</gene>
<keyword evidence="1" id="KW-0812">Transmembrane</keyword>
<keyword evidence="1" id="KW-0472">Membrane</keyword>
<evidence type="ECO:0000313" key="2">
    <source>
        <dbReference type="EMBL" id="ALU41968.1"/>
    </source>
</evidence>
<keyword evidence="1" id="KW-1133">Transmembrane helix</keyword>
<feature type="transmembrane region" description="Helical" evidence="1">
    <location>
        <begin position="35"/>
        <end position="52"/>
    </location>
</feature>
<evidence type="ECO:0000256" key="1">
    <source>
        <dbReference type="SAM" id="Phobius"/>
    </source>
</evidence>
<feature type="transmembrane region" description="Helical" evidence="1">
    <location>
        <begin position="58"/>
        <end position="81"/>
    </location>
</feature>
<sequence length="89" mass="10382">MLTIFQVLLIFIGTLLFYLSNKNQQFLVRPLGRRWRFTSYLSLLLANIVIYVDMNGPAMIFQSIVLSMLGLIIFPFLALFLRKIRPKSL</sequence>
<evidence type="ECO:0000313" key="3">
    <source>
        <dbReference type="Proteomes" id="UP000069015"/>
    </source>
</evidence>
<accession>A0A0U3I2Z2</accession>
<proteinExistence type="predicted"/>
<name>A0A0U3I2Z2_9GAMM</name>
<feature type="transmembrane region" description="Helical" evidence="1">
    <location>
        <begin position="6"/>
        <end position="23"/>
    </location>
</feature>
<dbReference type="KEGG" id="prr:AT705_02885"/>
<dbReference type="AlphaFoldDB" id="A0A0U3I2Z2"/>